<dbReference type="SUPFAM" id="SSF56925">
    <property type="entry name" value="OMPA-like"/>
    <property type="match status" value="1"/>
</dbReference>
<dbReference type="InterPro" id="IPR027385">
    <property type="entry name" value="Beta-barrel_OMP"/>
</dbReference>
<feature type="domain" description="Outer membrane protein beta-barrel" evidence="3">
    <location>
        <begin position="7"/>
        <end position="218"/>
    </location>
</feature>
<evidence type="ECO:0000256" key="1">
    <source>
        <dbReference type="ARBA" id="ARBA00022729"/>
    </source>
</evidence>
<evidence type="ECO:0000313" key="5">
    <source>
        <dbReference type="Proteomes" id="UP001501337"/>
    </source>
</evidence>
<comment type="caution">
    <text evidence="4">The sequence shown here is derived from an EMBL/GenBank/DDBJ whole genome shotgun (WGS) entry which is preliminary data.</text>
</comment>
<reference evidence="5" key="1">
    <citation type="journal article" date="2019" name="Int. J. Syst. Evol. Microbiol.">
        <title>The Global Catalogue of Microorganisms (GCM) 10K type strain sequencing project: providing services to taxonomists for standard genome sequencing and annotation.</title>
        <authorList>
            <consortium name="The Broad Institute Genomics Platform"/>
            <consortium name="The Broad Institute Genome Sequencing Center for Infectious Disease"/>
            <person name="Wu L."/>
            <person name="Ma J."/>
        </authorList>
    </citation>
    <scope>NUCLEOTIDE SEQUENCE [LARGE SCALE GENOMIC DNA]</scope>
    <source>
        <strain evidence="5">JCM 17555</strain>
    </source>
</reference>
<dbReference type="InterPro" id="IPR011250">
    <property type="entry name" value="OMP/PagP_B-barrel"/>
</dbReference>
<dbReference type="Gene3D" id="2.40.160.20">
    <property type="match status" value="1"/>
</dbReference>
<protein>
    <recommendedName>
        <fullName evidence="3">Outer membrane protein beta-barrel domain-containing protein</fullName>
    </recommendedName>
</protein>
<keyword evidence="1 2" id="KW-0732">Signal</keyword>
<evidence type="ECO:0000259" key="3">
    <source>
        <dbReference type="Pfam" id="PF13505"/>
    </source>
</evidence>
<organism evidence="4 5">
    <name type="scientific">Allohahella marinimesophila</name>
    <dbReference type="NCBI Taxonomy" id="1054972"/>
    <lineage>
        <taxon>Bacteria</taxon>
        <taxon>Pseudomonadati</taxon>
        <taxon>Pseudomonadota</taxon>
        <taxon>Gammaproteobacteria</taxon>
        <taxon>Oceanospirillales</taxon>
        <taxon>Hahellaceae</taxon>
        <taxon>Allohahella</taxon>
    </lineage>
</organism>
<evidence type="ECO:0000256" key="2">
    <source>
        <dbReference type="SAM" id="SignalP"/>
    </source>
</evidence>
<accession>A0ABP7NR20</accession>
<proteinExistence type="predicted"/>
<dbReference type="Proteomes" id="UP001501337">
    <property type="component" value="Unassembled WGS sequence"/>
</dbReference>
<gene>
    <name evidence="4" type="ORF">GCM10022278_07440</name>
</gene>
<evidence type="ECO:0000313" key="4">
    <source>
        <dbReference type="EMBL" id="GAA3950807.1"/>
    </source>
</evidence>
<keyword evidence="5" id="KW-1185">Reference proteome</keyword>
<dbReference type="Pfam" id="PF13505">
    <property type="entry name" value="OMP_b-brl"/>
    <property type="match status" value="1"/>
</dbReference>
<dbReference type="EMBL" id="BAABBO010000001">
    <property type="protein sequence ID" value="GAA3950807.1"/>
    <property type="molecule type" value="Genomic_DNA"/>
</dbReference>
<sequence length="218" mass="23760">MAGLLSTMLLSASAHVLADDADSGAALSSAIENAPAKKPRKKRGPEIVPKHERSYIGIFGTQLEVRGVTLAKDDLKFDGASIVAGTYLSDYFRLEARAGTGLETAVAADDPENSLEFDIDYYISGLIGPQANLTDYFQVYGLVGVTRLVASTDRSALRGFPDIPEGLIDSSFSFSYILGTDIHIHYDIWASLEFGQLHKDTLTNIRTEFLNLGIKYEF</sequence>
<feature type="signal peptide" evidence="2">
    <location>
        <begin position="1"/>
        <end position="18"/>
    </location>
</feature>
<name>A0ABP7NR20_9GAMM</name>
<feature type="chain" id="PRO_5046021276" description="Outer membrane protein beta-barrel domain-containing protein" evidence="2">
    <location>
        <begin position="19"/>
        <end position="218"/>
    </location>
</feature>